<evidence type="ECO:0008006" key="12">
    <source>
        <dbReference type="Google" id="ProtNLM"/>
    </source>
</evidence>
<gene>
    <name evidence="10" type="ORF">D9756_009584</name>
</gene>
<keyword evidence="11" id="KW-1185">Reference proteome</keyword>
<dbReference type="EMBL" id="JAACJO010000019">
    <property type="protein sequence ID" value="KAF5348542.1"/>
    <property type="molecule type" value="Genomic_DNA"/>
</dbReference>
<dbReference type="InterPro" id="IPR050432">
    <property type="entry name" value="FAD-linked_Oxidoreductases_BP"/>
</dbReference>
<evidence type="ECO:0000256" key="2">
    <source>
        <dbReference type="ARBA" id="ARBA00007447"/>
    </source>
</evidence>
<comment type="similarity">
    <text evidence="2">Belongs to the peptidase A1 family.</text>
</comment>
<dbReference type="PANTHER" id="PTHR13878:SF91">
    <property type="entry name" value="FAD BINDING DOMAIN PROTEIN (AFU_ORTHOLOGUE AFUA_6G12070)-RELATED"/>
    <property type="match status" value="1"/>
</dbReference>
<feature type="active site" evidence="4">
    <location>
        <position position="941"/>
    </location>
</feature>
<dbReference type="InterPro" id="IPR016169">
    <property type="entry name" value="FAD-bd_PCMH_sub2"/>
</dbReference>
<feature type="domain" description="Peptidase A1" evidence="9">
    <location>
        <begin position="685"/>
        <end position="1063"/>
    </location>
</feature>
<dbReference type="Proteomes" id="UP000559027">
    <property type="component" value="Unassembled WGS sequence"/>
</dbReference>
<dbReference type="Gene3D" id="2.40.70.10">
    <property type="entry name" value="Acid Proteases"/>
    <property type="match status" value="2"/>
</dbReference>
<sequence length="1173" mass="125669">MVLMISRLAGALILGHVAHALTRVQAQLIPNQSAFGENWDGLARDLGDRLFKGVPFAQPCFLDSWNSSACLSIQNNYTDEVTRANSPSAYIQTQWETCQASGQQCLLDYLSPHDVEPTLPPQKCGRGSVPSYFVSLRSVCSSPRELIVEIEVDVRHADDVSAVLKFAKETKMPLVIKNTGHDYKGRSSAPGSIAIWTHNLKNMTYSPKFIPTGCASEPRQAATIGAGVQWGEAYAFAEAHNVTLVGGSDVAVGASGGWLQGGGHGALSPSMGLGVDRVLEYKIVTPDGKLRIANECQNKDLFWALRGGGGGTFGVVLESTTLASPRVTLQTLILTFSATTNTTREMWTIMAENGLKWAKEGWGGFSQKNVAILLNPNLSPDEAKASMAPLLEFGGRLQAANATSTNLIFTEFPSWFAFSEAFTSQFIAITGSSLALASRLIPKTLFETRDKQDSLVSGLLAADAATPGLIILVAGPAFFPHIPDSTSVTEAWRSSLYHVTVVSAWNWNATLAEKRGHYKAASESMDNLRRITPDAAYQNEADVYEPNHEVTLIIYSIAGIVLDGSEKALATRVMCNFMTPCSEKRRVLDLVSERKFPVRSLLRMLFLLIQVIVLVASFLAPPVSALPTNSGAESTNPHDEGKKLMTNPRGYDLPIKRTLIKRSSMQRRGTLSGATGLGDNADLLYTVPIELGDIVTAVNLDTGSSDLWAVSDACQTGTCKDSKVTRYPAAEEHSTGVDVAMYYGDSTSGTFAKGTIGLDTATVAGIAMTDQAFGVINSTDNIVVQYDTAGIFGLGFPAGSKIQESVVTAKDGPIEATDDFLLATYTHGPLLSRITMTGALELPMFTITLNRNTIDISGHGQLTLGKLPDGVDNSSLTWVPVRLYKPDEGGLVPPAFAPNEVYPFRWEIDVEGVFMDGQRLPGSTIPTLNGVDSTQTSALIDTGNSIIRGPEDVVNNILKMVSPSYDPNNPNSMPMFPCRNAHTLAFQIGGKMFPVDPRDFIGQFEPNDATTCVADNLVSTDPPRFGALFRWSLGDPFFRSNLVAFHYGNLTHPSVDPPRIGLMSLVPPNANEVYASAVNDAFNNGGNFEQTINSAPTASAAEAPQVTVSINSVVTHLSAASTLSLSGTGLAAPTGDARSSSSALSNARTPWRECGLLCLVVCFSSVMLSATLL</sequence>
<feature type="chain" id="PRO_5034339236" description="FAD-binding PCMH-type domain-containing protein" evidence="7">
    <location>
        <begin position="27"/>
        <end position="1173"/>
    </location>
</feature>
<evidence type="ECO:0000259" key="9">
    <source>
        <dbReference type="PROSITE" id="PS51767"/>
    </source>
</evidence>
<dbReference type="OrthoDB" id="9983560at2759"/>
<reference evidence="10 11" key="1">
    <citation type="journal article" date="2020" name="ISME J.">
        <title>Uncovering the hidden diversity of litter-decomposition mechanisms in mushroom-forming fungi.</title>
        <authorList>
            <person name="Floudas D."/>
            <person name="Bentzer J."/>
            <person name="Ahren D."/>
            <person name="Johansson T."/>
            <person name="Persson P."/>
            <person name="Tunlid A."/>
        </authorList>
    </citation>
    <scope>NUCLEOTIDE SEQUENCE [LARGE SCALE GENOMIC DNA]</scope>
    <source>
        <strain evidence="10 11">CBS 146.42</strain>
    </source>
</reference>
<evidence type="ECO:0000313" key="10">
    <source>
        <dbReference type="EMBL" id="KAF5348542.1"/>
    </source>
</evidence>
<feature type="region of interest" description="Disordered" evidence="6">
    <location>
        <begin position="627"/>
        <end position="647"/>
    </location>
</feature>
<feature type="active site" evidence="4">
    <location>
        <position position="701"/>
    </location>
</feature>
<evidence type="ECO:0000313" key="11">
    <source>
        <dbReference type="Proteomes" id="UP000559027"/>
    </source>
</evidence>
<evidence type="ECO:0000256" key="1">
    <source>
        <dbReference type="ARBA" id="ARBA00005466"/>
    </source>
</evidence>
<dbReference type="InterPro" id="IPR001461">
    <property type="entry name" value="Aspartic_peptidase_A1"/>
</dbReference>
<keyword evidence="3" id="KW-0560">Oxidoreductase</keyword>
<dbReference type="CDD" id="cd05471">
    <property type="entry name" value="pepsin_like"/>
    <property type="match status" value="1"/>
</dbReference>
<evidence type="ECO:0000256" key="5">
    <source>
        <dbReference type="PIRSR" id="PIRSR601461-2"/>
    </source>
</evidence>
<keyword evidence="7" id="KW-0732">Signal</keyword>
<dbReference type="PROSITE" id="PS51767">
    <property type="entry name" value="PEPTIDASE_A1"/>
    <property type="match status" value="1"/>
</dbReference>
<dbReference type="GO" id="GO:0006508">
    <property type="term" value="P:proteolysis"/>
    <property type="evidence" value="ECO:0007669"/>
    <property type="project" value="InterPro"/>
</dbReference>
<dbReference type="GO" id="GO:0004190">
    <property type="term" value="F:aspartic-type endopeptidase activity"/>
    <property type="evidence" value="ECO:0007669"/>
    <property type="project" value="InterPro"/>
</dbReference>
<dbReference type="PROSITE" id="PS51387">
    <property type="entry name" value="FAD_PCMH"/>
    <property type="match status" value="1"/>
</dbReference>
<proteinExistence type="inferred from homology"/>
<dbReference type="AlphaFoldDB" id="A0A8H5CV43"/>
<dbReference type="InterPro" id="IPR016166">
    <property type="entry name" value="FAD-bd_PCMH"/>
</dbReference>
<evidence type="ECO:0000256" key="6">
    <source>
        <dbReference type="SAM" id="MobiDB-lite"/>
    </source>
</evidence>
<dbReference type="InterPro" id="IPR006094">
    <property type="entry name" value="Oxid_FAD_bind_N"/>
</dbReference>
<dbReference type="InterPro" id="IPR021109">
    <property type="entry name" value="Peptidase_aspartic_dom_sf"/>
</dbReference>
<dbReference type="GO" id="GO:0016491">
    <property type="term" value="F:oxidoreductase activity"/>
    <property type="evidence" value="ECO:0007669"/>
    <property type="project" value="UniProtKB-KW"/>
</dbReference>
<feature type="signal peptide" evidence="7">
    <location>
        <begin position="1"/>
        <end position="26"/>
    </location>
</feature>
<dbReference type="PRINTS" id="PR00792">
    <property type="entry name" value="PEPSIN"/>
</dbReference>
<name>A0A8H5CV43_9AGAR</name>
<organism evidence="10 11">
    <name type="scientific">Leucocoprinus leucothites</name>
    <dbReference type="NCBI Taxonomy" id="201217"/>
    <lineage>
        <taxon>Eukaryota</taxon>
        <taxon>Fungi</taxon>
        <taxon>Dikarya</taxon>
        <taxon>Basidiomycota</taxon>
        <taxon>Agaricomycotina</taxon>
        <taxon>Agaricomycetes</taxon>
        <taxon>Agaricomycetidae</taxon>
        <taxon>Agaricales</taxon>
        <taxon>Agaricineae</taxon>
        <taxon>Agaricaceae</taxon>
        <taxon>Leucocoprinus</taxon>
    </lineage>
</organism>
<evidence type="ECO:0000256" key="3">
    <source>
        <dbReference type="ARBA" id="ARBA00023002"/>
    </source>
</evidence>
<accession>A0A8H5CV43</accession>
<evidence type="ECO:0000256" key="7">
    <source>
        <dbReference type="SAM" id="SignalP"/>
    </source>
</evidence>
<evidence type="ECO:0000256" key="4">
    <source>
        <dbReference type="PIRSR" id="PIRSR601461-1"/>
    </source>
</evidence>
<dbReference type="Pfam" id="PF01565">
    <property type="entry name" value="FAD_binding_4"/>
    <property type="match status" value="1"/>
</dbReference>
<keyword evidence="5" id="KW-1015">Disulfide bond</keyword>
<dbReference type="GO" id="GO:0071949">
    <property type="term" value="F:FAD binding"/>
    <property type="evidence" value="ECO:0007669"/>
    <property type="project" value="InterPro"/>
</dbReference>
<dbReference type="Gene3D" id="3.30.465.10">
    <property type="match status" value="1"/>
</dbReference>
<dbReference type="SUPFAM" id="SSF50630">
    <property type="entry name" value="Acid proteases"/>
    <property type="match status" value="1"/>
</dbReference>
<dbReference type="InterPro" id="IPR036318">
    <property type="entry name" value="FAD-bd_PCMH-like_sf"/>
</dbReference>
<dbReference type="InterPro" id="IPR033121">
    <property type="entry name" value="PEPTIDASE_A1"/>
</dbReference>
<evidence type="ECO:0000259" key="8">
    <source>
        <dbReference type="PROSITE" id="PS51387"/>
    </source>
</evidence>
<comment type="similarity">
    <text evidence="1">Belongs to the oxygen-dependent FAD-linked oxidoreductase family.</text>
</comment>
<dbReference type="Pfam" id="PF00026">
    <property type="entry name" value="Asp"/>
    <property type="match status" value="1"/>
</dbReference>
<protein>
    <recommendedName>
        <fullName evidence="12">FAD-binding PCMH-type domain-containing protein</fullName>
    </recommendedName>
</protein>
<feature type="domain" description="FAD-binding PCMH-type" evidence="8">
    <location>
        <begin position="139"/>
        <end position="326"/>
    </location>
</feature>
<dbReference type="InterPro" id="IPR034164">
    <property type="entry name" value="Pepsin-like_dom"/>
</dbReference>
<dbReference type="PANTHER" id="PTHR13878">
    <property type="entry name" value="GULONOLACTONE OXIDASE"/>
    <property type="match status" value="1"/>
</dbReference>
<dbReference type="SUPFAM" id="SSF56176">
    <property type="entry name" value="FAD-binding/transporter-associated domain-like"/>
    <property type="match status" value="1"/>
</dbReference>
<comment type="caution">
    <text evidence="10">The sequence shown here is derived from an EMBL/GenBank/DDBJ whole genome shotgun (WGS) entry which is preliminary data.</text>
</comment>
<feature type="disulfide bond" evidence="5">
    <location>
        <begin position="714"/>
        <end position="719"/>
    </location>
</feature>